<sequence>MDFWQVLPVALALVLVIEGLLPFISPQRWRQMVAAVAQLEDRLIRNVGLGSMLLGLALLYWVQ</sequence>
<keyword evidence="1" id="KW-0812">Transmembrane</keyword>
<reference evidence="2 3" key="1">
    <citation type="submission" date="2020-02" db="EMBL/GenBank/DDBJ databases">
        <title>Genome sequencing for Kineobactrum sp. M2.</title>
        <authorList>
            <person name="Park S.-J."/>
        </authorList>
    </citation>
    <scope>NUCLEOTIDE SEQUENCE [LARGE SCALE GENOMIC DNA]</scope>
    <source>
        <strain evidence="2 3">M2</strain>
    </source>
</reference>
<evidence type="ECO:0000256" key="1">
    <source>
        <dbReference type="SAM" id="Phobius"/>
    </source>
</evidence>
<dbReference type="PANTHER" id="PTHR38602:SF1">
    <property type="entry name" value="INNER MEMBRANE PROTEIN"/>
    <property type="match status" value="1"/>
</dbReference>
<dbReference type="AlphaFoldDB" id="A0A6C0U8E5"/>
<dbReference type="KEGG" id="kim:G3T16_12330"/>
<evidence type="ECO:0000313" key="3">
    <source>
        <dbReference type="Proteomes" id="UP000477680"/>
    </source>
</evidence>
<dbReference type="EMBL" id="CP048711">
    <property type="protein sequence ID" value="QIB67659.1"/>
    <property type="molecule type" value="Genomic_DNA"/>
</dbReference>
<dbReference type="InterPro" id="IPR019201">
    <property type="entry name" value="DUF2065"/>
</dbReference>
<name>A0A6C0U8E5_9GAMM</name>
<feature type="transmembrane region" description="Helical" evidence="1">
    <location>
        <begin position="43"/>
        <end position="62"/>
    </location>
</feature>
<evidence type="ECO:0000313" key="2">
    <source>
        <dbReference type="EMBL" id="QIB67659.1"/>
    </source>
</evidence>
<dbReference type="PANTHER" id="PTHR38602">
    <property type="entry name" value="INNER MEMBRANE PROTEIN-RELATED"/>
    <property type="match status" value="1"/>
</dbReference>
<feature type="transmembrane region" description="Helical" evidence="1">
    <location>
        <begin position="6"/>
        <end position="23"/>
    </location>
</feature>
<dbReference type="Proteomes" id="UP000477680">
    <property type="component" value="Chromosome"/>
</dbReference>
<accession>A0A6C0U8E5</accession>
<keyword evidence="3" id="KW-1185">Reference proteome</keyword>
<proteinExistence type="predicted"/>
<protein>
    <submittedName>
        <fullName evidence="2">DUF2065 domain-containing protein</fullName>
    </submittedName>
</protein>
<organism evidence="2 3">
    <name type="scientific">Kineobactrum salinum</name>
    <dbReference type="NCBI Taxonomy" id="2708301"/>
    <lineage>
        <taxon>Bacteria</taxon>
        <taxon>Pseudomonadati</taxon>
        <taxon>Pseudomonadota</taxon>
        <taxon>Gammaproteobacteria</taxon>
        <taxon>Cellvibrionales</taxon>
        <taxon>Halieaceae</taxon>
        <taxon>Kineobactrum</taxon>
    </lineage>
</organism>
<keyword evidence="1" id="KW-0472">Membrane</keyword>
<keyword evidence="1" id="KW-1133">Transmembrane helix</keyword>
<dbReference type="Pfam" id="PF09838">
    <property type="entry name" value="DUF2065"/>
    <property type="match status" value="1"/>
</dbReference>
<gene>
    <name evidence="2" type="ORF">G3T16_12330</name>
</gene>